<evidence type="ECO:0000256" key="2">
    <source>
        <dbReference type="SAM" id="SignalP"/>
    </source>
</evidence>
<feature type="chain" id="PRO_5045475234" description="Secreted protein" evidence="2">
    <location>
        <begin position="22"/>
        <end position="85"/>
    </location>
</feature>
<dbReference type="EMBL" id="MU790619">
    <property type="protein sequence ID" value="KAJ3996281.1"/>
    <property type="molecule type" value="Genomic_DNA"/>
</dbReference>
<sequence>MFLRFRQALLSLLLGSSKLRSKSIPSSPCKCSVKPIFESFCHSEHIRASPGSKDALSADTQFMREYRPPARASSGVEAHRDSRLT</sequence>
<evidence type="ECO:0000256" key="1">
    <source>
        <dbReference type="SAM" id="MobiDB-lite"/>
    </source>
</evidence>
<comment type="caution">
    <text evidence="3">The sequence shown here is derived from an EMBL/GenBank/DDBJ whole genome shotgun (WGS) entry which is preliminary data.</text>
</comment>
<feature type="signal peptide" evidence="2">
    <location>
        <begin position="1"/>
        <end position="21"/>
    </location>
</feature>
<gene>
    <name evidence="3" type="ORF">F5050DRAFT_136828</name>
</gene>
<evidence type="ECO:0008006" key="5">
    <source>
        <dbReference type="Google" id="ProtNLM"/>
    </source>
</evidence>
<evidence type="ECO:0000313" key="3">
    <source>
        <dbReference type="EMBL" id="KAJ3996281.1"/>
    </source>
</evidence>
<organism evidence="3 4">
    <name type="scientific">Lentinula boryana</name>
    <dbReference type="NCBI Taxonomy" id="40481"/>
    <lineage>
        <taxon>Eukaryota</taxon>
        <taxon>Fungi</taxon>
        <taxon>Dikarya</taxon>
        <taxon>Basidiomycota</taxon>
        <taxon>Agaricomycotina</taxon>
        <taxon>Agaricomycetes</taxon>
        <taxon>Agaricomycetidae</taxon>
        <taxon>Agaricales</taxon>
        <taxon>Marasmiineae</taxon>
        <taxon>Omphalotaceae</taxon>
        <taxon>Lentinula</taxon>
    </lineage>
</organism>
<protein>
    <recommendedName>
        <fullName evidence="5">Secreted protein</fullName>
    </recommendedName>
</protein>
<reference evidence="3" key="1">
    <citation type="submission" date="2022-08" db="EMBL/GenBank/DDBJ databases">
        <authorList>
            <consortium name="DOE Joint Genome Institute"/>
            <person name="Min B."/>
            <person name="Riley R."/>
            <person name="Sierra-Patev S."/>
            <person name="Naranjo-Ortiz M."/>
            <person name="Looney B."/>
            <person name="Konkel Z."/>
            <person name="Slot J.C."/>
            <person name="Sakamoto Y."/>
            <person name="Steenwyk J.L."/>
            <person name="Rokas A."/>
            <person name="Carro J."/>
            <person name="Camarero S."/>
            <person name="Ferreira P."/>
            <person name="Molpeceres G."/>
            <person name="Ruiz-Duenas F.J."/>
            <person name="Serrano A."/>
            <person name="Henrissat B."/>
            <person name="Drula E."/>
            <person name="Hughes K.W."/>
            <person name="Mata J.L."/>
            <person name="Ishikawa N.K."/>
            <person name="Vargas-Isla R."/>
            <person name="Ushijima S."/>
            <person name="Smith C.A."/>
            <person name="Ahrendt S."/>
            <person name="Andreopoulos W."/>
            <person name="He G."/>
            <person name="Labutti K."/>
            <person name="Lipzen A."/>
            <person name="Ng V."/>
            <person name="Sandor L."/>
            <person name="Barry K."/>
            <person name="Martinez A.T."/>
            <person name="Xiao Y."/>
            <person name="Gibbons J.G."/>
            <person name="Terashima K."/>
            <person name="Hibbett D.S."/>
            <person name="Grigoriev I.V."/>
        </authorList>
    </citation>
    <scope>NUCLEOTIDE SEQUENCE</scope>
    <source>
        <strain evidence="3">TFB10827</strain>
    </source>
</reference>
<keyword evidence="4" id="KW-1185">Reference proteome</keyword>
<name>A0ABQ8QCM6_9AGAR</name>
<dbReference type="Proteomes" id="UP001163828">
    <property type="component" value="Unassembled WGS sequence"/>
</dbReference>
<evidence type="ECO:0000313" key="4">
    <source>
        <dbReference type="Proteomes" id="UP001163828"/>
    </source>
</evidence>
<accession>A0ABQ8QCM6</accession>
<proteinExistence type="predicted"/>
<keyword evidence="2" id="KW-0732">Signal</keyword>
<feature type="region of interest" description="Disordered" evidence="1">
    <location>
        <begin position="66"/>
        <end position="85"/>
    </location>
</feature>